<dbReference type="Proteomes" id="UP000326595">
    <property type="component" value="Chromosome"/>
</dbReference>
<dbReference type="EMBL" id="OZ024668">
    <property type="protein sequence ID" value="CAK9888322.1"/>
    <property type="molecule type" value="Genomic_DNA"/>
</dbReference>
<proteinExistence type="predicted"/>
<protein>
    <recommendedName>
        <fullName evidence="5">Type III secretion effector protein</fullName>
    </recommendedName>
</protein>
<name>A0A5E6QUE8_PSEFL</name>
<reference evidence="2 4" key="2">
    <citation type="submission" date="2024-03" db="EMBL/GenBank/DDBJ databases">
        <authorList>
            <person name="Alaster D. Moffat"/>
            <person name="Govind Chandra"/>
            <person name="Andrew W. Truman"/>
        </authorList>
    </citation>
    <scope>NUCLEOTIDE SEQUENCE [LARGE SCALE GENOMIC DNA]</scope>
    <source>
        <strain evidence="2">PS652</strain>
    </source>
</reference>
<reference evidence="3" key="1">
    <citation type="submission" date="2019-09" db="EMBL/GenBank/DDBJ databases">
        <authorList>
            <person name="Chandra G."/>
            <person name="Truman W A."/>
        </authorList>
    </citation>
    <scope>NUCLEOTIDE SEQUENCE [LARGE SCALE GENOMIC DNA]</scope>
    <source>
        <strain evidence="3">PS652</strain>
    </source>
</reference>
<accession>A0A5E6QUE8</accession>
<evidence type="ECO:0000313" key="2">
    <source>
        <dbReference type="EMBL" id="CAK9888322.1"/>
    </source>
</evidence>
<evidence type="ECO:0000313" key="4">
    <source>
        <dbReference type="Proteomes" id="UP000326595"/>
    </source>
</evidence>
<sequence length="251" mass="26188">MITPVGNSNTLHLDLETLKPQALELPLELPEMSEAVVQALAAFILQPQLSLKPQAKALAADIAQTPTLPGVAMPVTGVQQRSPPVAGPVLSIETPLPAIPAPARAPVLEADSERAAVPGAVLASPVVVVEPLRPVPGAAQSALAGKPSLPTQPPAAPMLPIAPASTRAPGEGLRVPFNNGRVSGSLLVTGSESTPGMLLTPSNSLLLEQLREPLARLEQPAWRLAERAGEHPQERGQPSRDELDDEQEDPR</sequence>
<evidence type="ECO:0000313" key="3">
    <source>
        <dbReference type="EMBL" id="VVM59094.1"/>
    </source>
</evidence>
<evidence type="ECO:0000256" key="1">
    <source>
        <dbReference type="SAM" id="MobiDB-lite"/>
    </source>
</evidence>
<organism evidence="3">
    <name type="scientific">Pseudomonas fluorescens</name>
    <dbReference type="NCBI Taxonomy" id="294"/>
    <lineage>
        <taxon>Bacteria</taxon>
        <taxon>Pseudomonadati</taxon>
        <taxon>Pseudomonadota</taxon>
        <taxon>Gammaproteobacteria</taxon>
        <taxon>Pseudomonadales</taxon>
        <taxon>Pseudomonadaceae</taxon>
        <taxon>Pseudomonas</taxon>
    </lineage>
</organism>
<feature type="compositionally biased region" description="Acidic residues" evidence="1">
    <location>
        <begin position="242"/>
        <end position="251"/>
    </location>
</feature>
<feature type="region of interest" description="Disordered" evidence="1">
    <location>
        <begin position="221"/>
        <end position="251"/>
    </location>
</feature>
<evidence type="ECO:0008006" key="5">
    <source>
        <dbReference type="Google" id="ProtNLM"/>
    </source>
</evidence>
<feature type="compositionally biased region" description="Basic and acidic residues" evidence="1">
    <location>
        <begin position="224"/>
        <end position="241"/>
    </location>
</feature>
<gene>
    <name evidence="2" type="ORF">PS652_01146</name>
    <name evidence="3" type="ORF">PS652_01196</name>
</gene>
<dbReference type="EMBL" id="CABVHG010000005">
    <property type="protein sequence ID" value="VVM59094.1"/>
    <property type="molecule type" value="Genomic_DNA"/>
</dbReference>
<dbReference type="AlphaFoldDB" id="A0A5E6QUE8"/>